<dbReference type="PRINTS" id="PR00119">
    <property type="entry name" value="CATATPASE"/>
</dbReference>
<dbReference type="SUPFAM" id="SSF56784">
    <property type="entry name" value="HAD-like"/>
    <property type="match status" value="1"/>
</dbReference>
<dbReference type="Gene3D" id="3.30.70.100">
    <property type="match status" value="1"/>
</dbReference>
<reference evidence="18" key="1">
    <citation type="submission" date="2022-08" db="EMBL/GenBank/DDBJ databases">
        <authorList>
            <person name="Wang H."/>
        </authorList>
    </citation>
    <scope>NUCLEOTIDE SEQUENCE</scope>
    <source>
        <strain evidence="18">PS10</strain>
    </source>
</reference>
<dbReference type="PRINTS" id="PR00943">
    <property type="entry name" value="CUATPASE"/>
</dbReference>
<dbReference type="InterPro" id="IPR036412">
    <property type="entry name" value="HAD-like_sf"/>
</dbReference>
<dbReference type="Pfam" id="PF00702">
    <property type="entry name" value="Hydrolase"/>
    <property type="match status" value="1"/>
</dbReference>
<evidence type="ECO:0000256" key="13">
    <source>
        <dbReference type="ARBA" id="ARBA00038904"/>
    </source>
</evidence>
<comment type="catalytic activity">
    <reaction evidence="15">
        <text>Cu(2+)(in) + ATP + H2O = Cu(2+)(out) + ADP + phosphate + H(+)</text>
        <dbReference type="Rhea" id="RHEA:10376"/>
        <dbReference type="ChEBI" id="CHEBI:15377"/>
        <dbReference type="ChEBI" id="CHEBI:15378"/>
        <dbReference type="ChEBI" id="CHEBI:29036"/>
        <dbReference type="ChEBI" id="CHEBI:30616"/>
        <dbReference type="ChEBI" id="CHEBI:43474"/>
        <dbReference type="ChEBI" id="CHEBI:456216"/>
        <dbReference type="EC" id="7.2.2.9"/>
    </reaction>
</comment>
<dbReference type="SUPFAM" id="SSF81665">
    <property type="entry name" value="Calcium ATPase, transmembrane domain M"/>
    <property type="match status" value="1"/>
</dbReference>
<keyword evidence="10 16" id="KW-1133">Transmembrane helix</keyword>
<feature type="transmembrane region" description="Helical" evidence="16">
    <location>
        <begin position="177"/>
        <end position="195"/>
    </location>
</feature>
<evidence type="ECO:0000256" key="3">
    <source>
        <dbReference type="ARBA" id="ARBA00006024"/>
    </source>
</evidence>
<dbReference type="Pfam" id="PF00403">
    <property type="entry name" value="HMA"/>
    <property type="match status" value="1"/>
</dbReference>
<dbReference type="SFLD" id="SFLDG00002">
    <property type="entry name" value="C1.7:_P-type_atpase_like"/>
    <property type="match status" value="1"/>
</dbReference>
<evidence type="ECO:0000313" key="18">
    <source>
        <dbReference type="EMBL" id="MDL0088584.1"/>
    </source>
</evidence>
<dbReference type="EC" id="7.2.2.9" evidence="13"/>
<dbReference type="NCBIfam" id="TIGR01511">
    <property type="entry name" value="ATPase-IB1_Cu"/>
    <property type="match status" value="1"/>
</dbReference>
<dbReference type="InterPro" id="IPR001757">
    <property type="entry name" value="P_typ_ATPase"/>
</dbReference>
<evidence type="ECO:0000256" key="11">
    <source>
        <dbReference type="ARBA" id="ARBA00023136"/>
    </source>
</evidence>
<dbReference type="PANTHER" id="PTHR43520">
    <property type="entry name" value="ATP7, ISOFORM B"/>
    <property type="match status" value="1"/>
</dbReference>
<feature type="transmembrane region" description="Helical" evidence="16">
    <location>
        <begin position="660"/>
        <end position="679"/>
    </location>
</feature>
<evidence type="ECO:0000256" key="10">
    <source>
        <dbReference type="ARBA" id="ARBA00022989"/>
    </source>
</evidence>
<dbReference type="EMBL" id="JANURM010000003">
    <property type="protein sequence ID" value="MDL0088584.1"/>
    <property type="molecule type" value="Genomic_DNA"/>
</dbReference>
<dbReference type="Gene3D" id="3.40.1110.10">
    <property type="entry name" value="Calcium-transporting ATPase, cytoplasmic domain N"/>
    <property type="match status" value="1"/>
</dbReference>
<evidence type="ECO:0000256" key="12">
    <source>
        <dbReference type="ARBA" id="ARBA00037143"/>
    </source>
</evidence>
<feature type="transmembrane region" description="Helical" evidence="16">
    <location>
        <begin position="82"/>
        <end position="101"/>
    </location>
</feature>
<evidence type="ECO:0000256" key="16">
    <source>
        <dbReference type="RuleBase" id="RU362081"/>
    </source>
</evidence>
<dbReference type="RefSeq" id="WP_284937241.1">
    <property type="nucleotide sequence ID" value="NZ_JANURM010000003.1"/>
</dbReference>
<name>A0ABT7HP29_9BACT</name>
<protein>
    <recommendedName>
        <fullName evidence="14">Copper-transporting ATPase</fullName>
        <ecNumber evidence="13">7.2.2.9</ecNumber>
    </recommendedName>
</protein>
<comment type="caution">
    <text evidence="18">The sequence shown here is derived from an EMBL/GenBank/DDBJ whole genome shotgun (WGS) entry which is preliminary data.</text>
</comment>
<dbReference type="PROSITE" id="PS50846">
    <property type="entry name" value="HMA_2"/>
    <property type="match status" value="1"/>
</dbReference>
<keyword evidence="5 16" id="KW-0812">Transmembrane</keyword>
<reference evidence="18" key="2">
    <citation type="journal article" date="2023" name="Microorganisms">
        <title>Isolation and Genomic Characteristics of Cat-Borne Campylobacter felis sp. nov. and Sheep-Borne Campylobacter ovis sp. nov.</title>
        <authorList>
            <person name="Wang H."/>
            <person name="Li Y."/>
            <person name="Gu Y."/>
            <person name="Zhou G."/>
            <person name="Chen X."/>
            <person name="Zhang X."/>
            <person name="Shao Z."/>
            <person name="Zhang J."/>
            <person name="Zhang M."/>
        </authorList>
    </citation>
    <scope>NUCLEOTIDE SEQUENCE</scope>
    <source>
        <strain evidence="18">PS10</strain>
    </source>
</reference>
<dbReference type="InterPro" id="IPR023299">
    <property type="entry name" value="ATPase_P-typ_cyto_dom_N"/>
</dbReference>
<comment type="function">
    <text evidence="12">Probably involved in copper export.</text>
</comment>
<evidence type="ECO:0000256" key="4">
    <source>
        <dbReference type="ARBA" id="ARBA00022553"/>
    </source>
</evidence>
<evidence type="ECO:0000256" key="7">
    <source>
        <dbReference type="ARBA" id="ARBA00022741"/>
    </source>
</evidence>
<comment type="similarity">
    <text evidence="3 16">Belongs to the cation transport ATPase (P-type) (TC 3.A.3) family. Type IB subfamily.</text>
</comment>
<evidence type="ECO:0000256" key="5">
    <source>
        <dbReference type="ARBA" id="ARBA00022692"/>
    </source>
</evidence>
<evidence type="ECO:0000256" key="15">
    <source>
        <dbReference type="ARBA" id="ARBA00047424"/>
    </source>
</evidence>
<dbReference type="InterPro" id="IPR008250">
    <property type="entry name" value="ATPase_P-typ_transduc_dom_A_sf"/>
</dbReference>
<dbReference type="NCBIfam" id="TIGR01494">
    <property type="entry name" value="ATPase_P-type"/>
    <property type="match status" value="1"/>
</dbReference>
<keyword evidence="8 16" id="KW-0067">ATP-binding</keyword>
<dbReference type="InterPro" id="IPR023298">
    <property type="entry name" value="ATPase_P-typ_TM_dom_sf"/>
</dbReference>
<proteinExistence type="inferred from homology"/>
<feature type="transmembrane region" description="Helical" evidence="16">
    <location>
        <begin position="358"/>
        <end position="384"/>
    </location>
</feature>
<organism evidence="18 19">
    <name type="scientific">Campylobacter gastrosuis</name>
    <dbReference type="NCBI Taxonomy" id="2974576"/>
    <lineage>
        <taxon>Bacteria</taxon>
        <taxon>Pseudomonadati</taxon>
        <taxon>Campylobacterota</taxon>
        <taxon>Epsilonproteobacteria</taxon>
        <taxon>Campylobacterales</taxon>
        <taxon>Campylobacteraceae</taxon>
        <taxon>Campylobacter</taxon>
    </lineage>
</organism>
<evidence type="ECO:0000256" key="8">
    <source>
        <dbReference type="ARBA" id="ARBA00022840"/>
    </source>
</evidence>
<dbReference type="SFLD" id="SFLDS00003">
    <property type="entry name" value="Haloacid_Dehalogenase"/>
    <property type="match status" value="1"/>
</dbReference>
<keyword evidence="19" id="KW-1185">Reference proteome</keyword>
<feature type="transmembrane region" description="Helical" evidence="16">
    <location>
        <begin position="113"/>
        <end position="131"/>
    </location>
</feature>
<dbReference type="PANTHER" id="PTHR43520:SF8">
    <property type="entry name" value="P-TYPE CU(+) TRANSPORTER"/>
    <property type="match status" value="1"/>
</dbReference>
<dbReference type="PROSITE" id="PS00154">
    <property type="entry name" value="ATPASE_E1_E2"/>
    <property type="match status" value="1"/>
</dbReference>
<keyword evidence="7 16" id="KW-0547">Nucleotide-binding</keyword>
<dbReference type="NCBIfam" id="TIGR01525">
    <property type="entry name" value="ATPase-IB_hvy"/>
    <property type="match status" value="1"/>
</dbReference>
<comment type="subcellular location">
    <subcellularLocation>
        <location evidence="2 16">Cell membrane</location>
    </subcellularLocation>
    <subcellularLocation>
        <location evidence="1">Endomembrane system</location>
        <topology evidence="1">Multi-pass membrane protein</topology>
    </subcellularLocation>
</comment>
<keyword evidence="9" id="KW-1278">Translocase</keyword>
<dbReference type="SUPFAM" id="SSF81653">
    <property type="entry name" value="Calcium ATPase, transduction domain A"/>
    <property type="match status" value="1"/>
</dbReference>
<evidence type="ECO:0000256" key="1">
    <source>
        <dbReference type="ARBA" id="ARBA00004127"/>
    </source>
</evidence>
<dbReference type="InterPro" id="IPR044492">
    <property type="entry name" value="P_typ_ATPase_HD_dom"/>
</dbReference>
<keyword evidence="11 16" id="KW-0472">Membrane</keyword>
<feature type="transmembrane region" description="Helical" evidence="16">
    <location>
        <begin position="685"/>
        <end position="704"/>
    </location>
</feature>
<keyword evidence="16" id="KW-1003">Cell membrane</keyword>
<evidence type="ECO:0000313" key="19">
    <source>
        <dbReference type="Proteomes" id="UP001173801"/>
    </source>
</evidence>
<dbReference type="CDD" id="cd00371">
    <property type="entry name" value="HMA"/>
    <property type="match status" value="1"/>
</dbReference>
<dbReference type="InterPro" id="IPR036163">
    <property type="entry name" value="HMA_dom_sf"/>
</dbReference>
<dbReference type="CDD" id="cd02094">
    <property type="entry name" value="P-type_ATPase_Cu-like"/>
    <property type="match status" value="1"/>
</dbReference>
<dbReference type="Gene3D" id="3.40.50.1000">
    <property type="entry name" value="HAD superfamily/HAD-like"/>
    <property type="match status" value="1"/>
</dbReference>
<gene>
    <name evidence="18" type="ORF">NYG85_04250</name>
</gene>
<dbReference type="InterPro" id="IPR023214">
    <property type="entry name" value="HAD_sf"/>
</dbReference>
<sequence>MQKIKLNIAGMTCVNCSNAVMKVAKKIDGVGFANVNFANGVGEFEIKDEQTLEILKERIKKLGYEVIFDASEFEKRQNDHVLYLRNHFFIALVLSALIMGLEMLLPPSFAKNLGVVLLGFIVLFYNGKSFFSHAFLSLKSKNYDMNVLVCLGATSAFIHAIFMLFWGKFLDENLNHLYISGSAMIITFVLLGKFLEARSKSKAMDHLKILMDMSPKTALLIKSDGQTEQVSVNKLQIGDVVAVKNGYGVPSDGVIVQGGAEIDTSALTGESLPSYKKVGDEVFSGTLNTNGYISVRITKLANQTLLAQILALLSDAATKQMPISRLADRVANIFVPSVIFISILTFFTWILLTKNFTYATLSAVCVLIISCPCALGLATPIAVISGLSRAAKDRVLIKNPQILEILKDVKFAVFDKTGTLTSGKIAVSQCSLSEADLSLISGVEALSEHPISKAIVNFAKDSGIKIAKLNGVFENIVGFGVIYKDENHEIIVGNARLLEREGIEFLSENESQKGQIFCAINKKFIGVITINDEIRSEAKAVIDALRTKNITPVMLSGDNEGVVSNVADRLGISEFYANMLPQDKLNVVKKLGESGKVIFIGDGINDSLSLKQADIGVAIGSGADIAKGASDVVLIKNDLRSVIFMLNLGEKSIKIIKQNLFWAFIYNLICIPIAAGALYPAFGVLLNPMFGALSMCFSSVNIVLNSLRLRFAKF</sequence>
<keyword evidence="6 16" id="KW-0479">Metal-binding</keyword>
<dbReference type="Proteomes" id="UP001173801">
    <property type="component" value="Unassembled WGS sequence"/>
</dbReference>
<dbReference type="SFLD" id="SFLDF00027">
    <property type="entry name" value="p-type_atpase"/>
    <property type="match status" value="1"/>
</dbReference>
<dbReference type="Gene3D" id="2.70.150.10">
    <property type="entry name" value="Calcium-transporting ATPase, cytoplasmic transduction domain A"/>
    <property type="match status" value="1"/>
</dbReference>
<evidence type="ECO:0000256" key="14">
    <source>
        <dbReference type="ARBA" id="ARBA00040690"/>
    </source>
</evidence>
<dbReference type="SUPFAM" id="SSF55008">
    <property type="entry name" value="HMA, heavy metal-associated domain"/>
    <property type="match status" value="1"/>
</dbReference>
<evidence type="ECO:0000256" key="6">
    <source>
        <dbReference type="ARBA" id="ARBA00022723"/>
    </source>
</evidence>
<dbReference type="InterPro" id="IPR006121">
    <property type="entry name" value="HMA_dom"/>
</dbReference>
<feature type="transmembrane region" description="Helical" evidence="16">
    <location>
        <begin position="143"/>
        <end position="165"/>
    </location>
</feature>
<accession>A0ABT7HP29</accession>
<dbReference type="Pfam" id="PF00122">
    <property type="entry name" value="E1-E2_ATPase"/>
    <property type="match status" value="1"/>
</dbReference>
<keyword evidence="4" id="KW-0597">Phosphoprotein</keyword>
<feature type="domain" description="HMA" evidence="17">
    <location>
        <begin position="2"/>
        <end position="67"/>
    </location>
</feature>
<dbReference type="InterPro" id="IPR018303">
    <property type="entry name" value="ATPase_P-typ_P_site"/>
</dbReference>
<evidence type="ECO:0000256" key="2">
    <source>
        <dbReference type="ARBA" id="ARBA00004236"/>
    </source>
</evidence>
<dbReference type="InterPro" id="IPR059000">
    <property type="entry name" value="ATPase_P-type_domA"/>
</dbReference>
<evidence type="ECO:0000259" key="17">
    <source>
        <dbReference type="PROSITE" id="PS50846"/>
    </source>
</evidence>
<dbReference type="InterPro" id="IPR027256">
    <property type="entry name" value="P-typ_ATPase_IB"/>
</dbReference>
<feature type="transmembrane region" description="Helical" evidence="16">
    <location>
        <begin position="330"/>
        <end position="352"/>
    </location>
</feature>
<evidence type="ECO:0000256" key="9">
    <source>
        <dbReference type="ARBA" id="ARBA00022967"/>
    </source>
</evidence>